<reference evidence="2" key="1">
    <citation type="journal article" date="2014" name="Front. Microbiol.">
        <title>High frequency of phylogenetically diverse reductive dehalogenase-homologous genes in deep subseafloor sedimentary metagenomes.</title>
        <authorList>
            <person name="Kawai M."/>
            <person name="Futagami T."/>
            <person name="Toyoda A."/>
            <person name="Takaki Y."/>
            <person name="Nishi S."/>
            <person name="Hori S."/>
            <person name="Arai W."/>
            <person name="Tsubouchi T."/>
            <person name="Morono Y."/>
            <person name="Uchiyama I."/>
            <person name="Ito T."/>
            <person name="Fujiyama A."/>
            <person name="Inagaki F."/>
            <person name="Takami H."/>
        </authorList>
    </citation>
    <scope>NUCLEOTIDE SEQUENCE</scope>
    <source>
        <strain evidence="2">Expedition CK06-06</strain>
    </source>
</reference>
<dbReference type="PANTHER" id="PTHR43245">
    <property type="entry name" value="BIFUNCTIONAL POLYMYXIN RESISTANCE PROTEIN ARNA"/>
    <property type="match status" value="1"/>
</dbReference>
<organism evidence="2">
    <name type="scientific">marine sediment metagenome</name>
    <dbReference type="NCBI Taxonomy" id="412755"/>
    <lineage>
        <taxon>unclassified sequences</taxon>
        <taxon>metagenomes</taxon>
        <taxon>ecological metagenomes</taxon>
    </lineage>
</organism>
<name>X1BCX7_9ZZZZ</name>
<sequence length="158" mass="18207">RNLAKVYQRNCLLNTTEIRPFSVYGPKQDHRRNIPPIMSMCIINLLKQKPPTLYDDGKRYRDYIYIDDLCDFLLLCLKSRKAINQAFNMGSGIAYSGGNIYKRISKILRLYIKPSFMSSVSGQPKMTLANIQKARKPPKQAKYWSCFPTGLFSISISK</sequence>
<dbReference type="AlphaFoldDB" id="X1BCX7"/>
<gene>
    <name evidence="2" type="ORF">S01H4_21309</name>
</gene>
<protein>
    <recommendedName>
        <fullName evidence="1">NAD-dependent epimerase/dehydratase domain-containing protein</fullName>
    </recommendedName>
</protein>
<feature type="non-terminal residue" evidence="2">
    <location>
        <position position="1"/>
    </location>
</feature>
<feature type="domain" description="NAD-dependent epimerase/dehydratase" evidence="1">
    <location>
        <begin position="3"/>
        <end position="90"/>
    </location>
</feature>
<accession>X1BCX7</accession>
<dbReference type="Gene3D" id="3.90.25.10">
    <property type="entry name" value="UDP-galactose 4-epimerase, domain 1"/>
    <property type="match status" value="1"/>
</dbReference>
<dbReference type="Pfam" id="PF01370">
    <property type="entry name" value="Epimerase"/>
    <property type="match status" value="1"/>
</dbReference>
<dbReference type="InterPro" id="IPR001509">
    <property type="entry name" value="Epimerase_deHydtase"/>
</dbReference>
<evidence type="ECO:0000259" key="1">
    <source>
        <dbReference type="Pfam" id="PF01370"/>
    </source>
</evidence>
<dbReference type="EMBL" id="BART01009637">
    <property type="protein sequence ID" value="GAG79057.1"/>
    <property type="molecule type" value="Genomic_DNA"/>
</dbReference>
<evidence type="ECO:0000313" key="2">
    <source>
        <dbReference type="EMBL" id="GAG79057.1"/>
    </source>
</evidence>
<dbReference type="InterPro" id="IPR036291">
    <property type="entry name" value="NAD(P)-bd_dom_sf"/>
</dbReference>
<dbReference type="InterPro" id="IPR050177">
    <property type="entry name" value="Lipid_A_modif_metabolic_enz"/>
</dbReference>
<proteinExistence type="predicted"/>
<dbReference type="SUPFAM" id="SSF51735">
    <property type="entry name" value="NAD(P)-binding Rossmann-fold domains"/>
    <property type="match status" value="1"/>
</dbReference>
<dbReference type="PANTHER" id="PTHR43245:SF53">
    <property type="entry name" value="EPIMERASE-RELATED"/>
    <property type="match status" value="1"/>
</dbReference>
<comment type="caution">
    <text evidence="2">The sequence shown here is derived from an EMBL/GenBank/DDBJ whole genome shotgun (WGS) entry which is preliminary data.</text>
</comment>
<dbReference type="Gene3D" id="3.40.50.720">
    <property type="entry name" value="NAD(P)-binding Rossmann-like Domain"/>
    <property type="match status" value="1"/>
</dbReference>